<dbReference type="GO" id="GO:0003700">
    <property type="term" value="F:DNA-binding transcription factor activity"/>
    <property type="evidence" value="ECO:0007669"/>
    <property type="project" value="InterPro"/>
</dbReference>
<feature type="domain" description="HTH arsR-type" evidence="2">
    <location>
        <begin position="9"/>
        <end position="56"/>
    </location>
</feature>
<dbReference type="EMBL" id="CAFBMK010000036">
    <property type="protein sequence ID" value="CAB4906404.1"/>
    <property type="molecule type" value="Genomic_DNA"/>
</dbReference>
<dbReference type="AlphaFoldDB" id="A0A6J7GH97"/>
<dbReference type="Gene3D" id="1.10.10.10">
    <property type="entry name" value="Winged helix-like DNA-binding domain superfamily/Winged helix DNA-binding domain"/>
    <property type="match status" value="1"/>
</dbReference>
<dbReference type="InterPro" id="IPR001845">
    <property type="entry name" value="HTH_ArsR_DNA-bd_dom"/>
</dbReference>
<sequence>MSPKRPGPTPTQRRVLDAVVRLKPCSPEDVAADVGLTLEKTRQHLSALGKLGLVQSTGRLRGRAYTPAPLRPAAPSAAPGPGALPRVPGRDGRPLTSHLLDVLARAQRPVELDELVDASGALAADVHAAVQTLICRGRIRRNTTGALVWERPERMTRRPEALV</sequence>
<name>A0A6J7GH97_9ZZZZ</name>
<evidence type="ECO:0000256" key="1">
    <source>
        <dbReference type="SAM" id="MobiDB-lite"/>
    </source>
</evidence>
<organism evidence="3">
    <name type="scientific">freshwater metagenome</name>
    <dbReference type="NCBI Taxonomy" id="449393"/>
    <lineage>
        <taxon>unclassified sequences</taxon>
        <taxon>metagenomes</taxon>
        <taxon>ecological metagenomes</taxon>
    </lineage>
</organism>
<dbReference type="SUPFAM" id="SSF46785">
    <property type="entry name" value="Winged helix' DNA-binding domain"/>
    <property type="match status" value="2"/>
</dbReference>
<dbReference type="Pfam" id="PF01022">
    <property type="entry name" value="HTH_5"/>
    <property type="match status" value="1"/>
</dbReference>
<reference evidence="3" key="1">
    <citation type="submission" date="2020-05" db="EMBL/GenBank/DDBJ databases">
        <authorList>
            <person name="Chiriac C."/>
            <person name="Salcher M."/>
            <person name="Ghai R."/>
            <person name="Kavagutti S V."/>
        </authorList>
    </citation>
    <scope>NUCLEOTIDE SEQUENCE</scope>
</reference>
<accession>A0A6J7GH97</accession>
<feature type="region of interest" description="Disordered" evidence="1">
    <location>
        <begin position="64"/>
        <end position="91"/>
    </location>
</feature>
<evidence type="ECO:0000313" key="3">
    <source>
        <dbReference type="EMBL" id="CAB4906404.1"/>
    </source>
</evidence>
<proteinExistence type="predicted"/>
<feature type="compositionally biased region" description="Low complexity" evidence="1">
    <location>
        <begin position="67"/>
        <end position="86"/>
    </location>
</feature>
<protein>
    <submittedName>
        <fullName evidence="3">Unannotated protein</fullName>
    </submittedName>
</protein>
<gene>
    <name evidence="3" type="ORF">UFOPK3564_00913</name>
</gene>
<dbReference type="InterPro" id="IPR036390">
    <property type="entry name" value="WH_DNA-bd_sf"/>
</dbReference>
<evidence type="ECO:0000259" key="2">
    <source>
        <dbReference type="Pfam" id="PF01022"/>
    </source>
</evidence>
<dbReference type="InterPro" id="IPR036388">
    <property type="entry name" value="WH-like_DNA-bd_sf"/>
</dbReference>